<dbReference type="InterPro" id="IPR045864">
    <property type="entry name" value="aa-tRNA-synth_II/BPL/LPL"/>
</dbReference>
<dbReference type="Gene3D" id="3.10.20.30">
    <property type="match status" value="1"/>
</dbReference>
<feature type="binding site" evidence="13">
    <location>
        <position position="395"/>
    </location>
    <ligand>
        <name>Zn(2+)</name>
        <dbReference type="ChEBI" id="CHEBI:29105"/>
        <note>catalytic</note>
    </ligand>
</feature>
<dbReference type="GO" id="GO:0006435">
    <property type="term" value="P:threonyl-tRNA aminoacylation"/>
    <property type="evidence" value="ECO:0007669"/>
    <property type="project" value="UniProtKB-UniRule"/>
</dbReference>
<dbReference type="GO" id="GO:0046872">
    <property type="term" value="F:metal ion binding"/>
    <property type="evidence" value="ECO:0007669"/>
    <property type="project" value="UniProtKB-KW"/>
</dbReference>
<dbReference type="InterPro" id="IPR006195">
    <property type="entry name" value="aa-tRNA-synth_II"/>
</dbReference>
<dbReference type="Gene3D" id="3.40.50.800">
    <property type="entry name" value="Anticodon-binding domain"/>
    <property type="match status" value="1"/>
</dbReference>
<gene>
    <name evidence="13 16" type="primary">thrS</name>
    <name evidence="16" type="ORF">PSA7680_01248</name>
</gene>
<evidence type="ECO:0000256" key="5">
    <source>
        <dbReference type="ARBA" id="ARBA00022723"/>
    </source>
</evidence>
<dbReference type="InterPro" id="IPR047246">
    <property type="entry name" value="ThrRS_anticodon"/>
</dbReference>
<accession>A0A1Y5RX95</accession>
<comment type="subcellular location">
    <subcellularLocation>
        <location evidence="13">Cytoplasm</location>
    </subcellularLocation>
</comment>
<dbReference type="SUPFAM" id="SSF55681">
    <property type="entry name" value="Class II aaRS and biotin synthetases"/>
    <property type="match status" value="1"/>
</dbReference>
<dbReference type="Pfam" id="PF03129">
    <property type="entry name" value="HGTP_anticodon"/>
    <property type="match status" value="1"/>
</dbReference>
<proteinExistence type="inferred from homology"/>
<dbReference type="Proteomes" id="UP000193409">
    <property type="component" value="Unassembled WGS sequence"/>
</dbReference>
<dbReference type="InterPro" id="IPR018163">
    <property type="entry name" value="Thr/Ala-tRNA-synth_IIc_edit"/>
</dbReference>
<comment type="catalytic activity">
    <reaction evidence="12 13">
        <text>tRNA(Thr) + L-threonine + ATP = L-threonyl-tRNA(Thr) + AMP + diphosphate + H(+)</text>
        <dbReference type="Rhea" id="RHEA:24624"/>
        <dbReference type="Rhea" id="RHEA-COMP:9670"/>
        <dbReference type="Rhea" id="RHEA-COMP:9704"/>
        <dbReference type="ChEBI" id="CHEBI:15378"/>
        <dbReference type="ChEBI" id="CHEBI:30616"/>
        <dbReference type="ChEBI" id="CHEBI:33019"/>
        <dbReference type="ChEBI" id="CHEBI:57926"/>
        <dbReference type="ChEBI" id="CHEBI:78442"/>
        <dbReference type="ChEBI" id="CHEBI:78534"/>
        <dbReference type="ChEBI" id="CHEBI:456215"/>
        <dbReference type="EC" id="6.1.1.3"/>
    </reaction>
</comment>
<evidence type="ECO:0000256" key="2">
    <source>
        <dbReference type="ARBA" id="ARBA00022490"/>
    </source>
</evidence>
<evidence type="ECO:0000256" key="8">
    <source>
        <dbReference type="ARBA" id="ARBA00022840"/>
    </source>
</evidence>
<evidence type="ECO:0000256" key="1">
    <source>
        <dbReference type="ARBA" id="ARBA00008226"/>
    </source>
</evidence>
<dbReference type="GO" id="GO:0005524">
    <property type="term" value="F:ATP binding"/>
    <property type="evidence" value="ECO:0007669"/>
    <property type="project" value="UniProtKB-UniRule"/>
</dbReference>
<feature type="domain" description="TGS" evidence="15">
    <location>
        <begin position="1"/>
        <end position="63"/>
    </location>
</feature>
<comment type="subunit">
    <text evidence="13">Homodimer.</text>
</comment>
<dbReference type="Gene3D" id="3.30.980.10">
    <property type="entry name" value="Threonyl-trna Synthetase, Chain A, domain 2"/>
    <property type="match status" value="1"/>
</dbReference>
<dbReference type="InterPro" id="IPR002314">
    <property type="entry name" value="aa-tRNA-synt_IIb"/>
</dbReference>
<dbReference type="PRINTS" id="PR01047">
    <property type="entry name" value="TRNASYNTHTHR"/>
</dbReference>
<dbReference type="SUPFAM" id="SSF81271">
    <property type="entry name" value="TGS-like"/>
    <property type="match status" value="1"/>
</dbReference>
<evidence type="ECO:0000256" key="7">
    <source>
        <dbReference type="ARBA" id="ARBA00022833"/>
    </source>
</evidence>
<keyword evidence="11 13" id="KW-0030">Aminoacyl-tRNA synthetase</keyword>
<dbReference type="InterPro" id="IPR033728">
    <property type="entry name" value="ThrRS_core"/>
</dbReference>
<keyword evidence="6 13" id="KW-0547">Nucleotide-binding</keyword>
<dbReference type="AlphaFoldDB" id="A0A1Y5RX95"/>
<dbReference type="SUPFAM" id="SSF52954">
    <property type="entry name" value="Class II aaRS ABD-related"/>
    <property type="match status" value="1"/>
</dbReference>
<evidence type="ECO:0000256" key="6">
    <source>
        <dbReference type="ARBA" id="ARBA00022741"/>
    </source>
</evidence>
<evidence type="ECO:0000256" key="9">
    <source>
        <dbReference type="ARBA" id="ARBA00022884"/>
    </source>
</evidence>
<dbReference type="InterPro" id="IPR012676">
    <property type="entry name" value="TGS-like"/>
</dbReference>
<dbReference type="GO" id="GO:0005737">
    <property type="term" value="C:cytoplasm"/>
    <property type="evidence" value="ECO:0007669"/>
    <property type="project" value="UniProtKB-SubCell"/>
</dbReference>
<dbReference type="PANTHER" id="PTHR11451">
    <property type="entry name" value="THREONINE-TRNA LIGASE"/>
    <property type="match status" value="1"/>
</dbReference>
<dbReference type="PROSITE" id="PS51880">
    <property type="entry name" value="TGS"/>
    <property type="match status" value="1"/>
</dbReference>
<protein>
    <recommendedName>
        <fullName evidence="13">Threonine--tRNA ligase</fullName>
        <ecNumber evidence="13">6.1.1.3</ecNumber>
    </recommendedName>
    <alternativeName>
        <fullName evidence="13">Threonyl-tRNA synthetase</fullName>
        <shortName evidence="13">ThrRS</shortName>
    </alternativeName>
</protein>
<keyword evidence="5 13" id="KW-0479">Metal-binding</keyword>
<feature type="binding site" evidence="13">
    <location>
        <position position="344"/>
    </location>
    <ligand>
        <name>Zn(2+)</name>
        <dbReference type="ChEBI" id="CHEBI:29105"/>
        <note>catalytic</note>
    </ligand>
</feature>
<dbReference type="GO" id="GO:0000049">
    <property type="term" value="F:tRNA binding"/>
    <property type="evidence" value="ECO:0007669"/>
    <property type="project" value="UniProtKB-KW"/>
</dbReference>
<dbReference type="CDD" id="cd00771">
    <property type="entry name" value="ThrRS_core"/>
    <property type="match status" value="1"/>
</dbReference>
<comment type="caution">
    <text evidence="13">Lacks conserved residue(s) required for the propagation of feature annotation.</text>
</comment>
<evidence type="ECO:0000256" key="13">
    <source>
        <dbReference type="HAMAP-Rule" id="MF_00184"/>
    </source>
</evidence>
<dbReference type="SUPFAM" id="SSF55186">
    <property type="entry name" value="ThrRS/AlaRS common domain"/>
    <property type="match status" value="1"/>
</dbReference>
<dbReference type="InterPro" id="IPR012675">
    <property type="entry name" value="Beta-grasp_dom_sf"/>
</dbReference>
<keyword evidence="7 13" id="KW-0862">Zinc</keyword>
<sequence>MAQISLTFPDGNAREYDAGVTPAEVAASISTSLGKKAISAQVNGRHWDLQWPIETDATIAINTMKDAEPALELIRHDLAHIMARAVQEIWPDVKVTIGPVIKDGWYYDFDRAEPFTPEDLAVIEKKMKEIINKREPVRTEVWDRARAIKHYEDNGEPYKVELIEAIPGDEPLRMYWHGDWQDLCRGPHLQHTGQVPADGFKLMSIAGAYWRGDSNRAMLQRIYGVAFQNKEDLRKHLNMLEEAAKRDHRRLGREMDLFHMQEEAPGQVFWHPNGWKIYTTLQDYMRRQQERGGYVEVNTPQVVDRKLWEASGHWDKYQENMFIVEVDEDHAREKAVNALKPMNCPCHVQVFNQGLKSYRDLPLRMAEFGSCARYEPSGALHGIMRVRGFTQDDGHIFCTEDQIESETARFIDFLSKIYSDLGFDDWTIKLSTRPEQRIGSDETWDEMERALGDACKAAGHEFEILEGEGAFYGPKLEFTLTDAIGRQWQCGTLQVDANLPERLDATFIGQDGAKHRPVMLHRATLGSFERFIGILIEEHAGKLPFWLAPRQVVVAAIVSDADDYVHEVVAALKAAGVRAEADVRNEKINYKVREHSLGKVPVILAVGMKEVEERTVSVRRLGEKQTSVQPLAAIVEELSAEATPPDLR</sequence>
<evidence type="ECO:0000256" key="12">
    <source>
        <dbReference type="ARBA" id="ARBA00049515"/>
    </source>
</evidence>
<dbReference type="SMART" id="SM00863">
    <property type="entry name" value="tRNA_SAD"/>
    <property type="match status" value="1"/>
</dbReference>
<dbReference type="Gene3D" id="3.30.930.10">
    <property type="entry name" value="Bira Bifunctional Protein, Domain 2"/>
    <property type="match status" value="1"/>
</dbReference>
<dbReference type="Pfam" id="PF07973">
    <property type="entry name" value="tRNA_SAD"/>
    <property type="match status" value="1"/>
</dbReference>
<dbReference type="Gene3D" id="3.30.54.20">
    <property type="match status" value="1"/>
</dbReference>
<keyword evidence="8 13" id="KW-0067">ATP-binding</keyword>
<dbReference type="FunFam" id="3.30.930.10:FF:000002">
    <property type="entry name" value="Threonine--tRNA ligase"/>
    <property type="match status" value="1"/>
</dbReference>
<dbReference type="EMBL" id="FWFQ01000006">
    <property type="protein sequence ID" value="SLN27612.1"/>
    <property type="molecule type" value="Genomic_DNA"/>
</dbReference>
<keyword evidence="3 13" id="KW-0820">tRNA-binding</keyword>
<comment type="cofactor">
    <cofactor evidence="13">
        <name>Zn(2+)</name>
        <dbReference type="ChEBI" id="CHEBI:29105"/>
    </cofactor>
    <text evidence="13">Binds 1 zinc ion per subunit.</text>
</comment>
<name>A0A1Y5RX95_9RHOB</name>
<dbReference type="OrthoDB" id="9802304at2"/>
<dbReference type="EC" id="6.1.1.3" evidence="13"/>
<dbReference type="InterPro" id="IPR002320">
    <property type="entry name" value="Thr-tRNA-ligase_IIa"/>
</dbReference>
<keyword evidence="10 13" id="KW-0648">Protein biosynthesis</keyword>
<evidence type="ECO:0000259" key="14">
    <source>
        <dbReference type="PROSITE" id="PS50862"/>
    </source>
</evidence>
<feature type="binding site" evidence="13">
    <location>
        <position position="521"/>
    </location>
    <ligand>
        <name>Zn(2+)</name>
        <dbReference type="ChEBI" id="CHEBI:29105"/>
        <note>catalytic</note>
    </ligand>
</feature>
<dbReference type="FunFam" id="3.40.50.800:FF:000001">
    <property type="entry name" value="Threonine--tRNA ligase"/>
    <property type="match status" value="1"/>
</dbReference>
<reference evidence="16 17" key="1">
    <citation type="submission" date="2017-03" db="EMBL/GenBank/DDBJ databases">
        <authorList>
            <person name="Afonso C.L."/>
            <person name="Miller P.J."/>
            <person name="Scott M.A."/>
            <person name="Spackman E."/>
            <person name="Goraichik I."/>
            <person name="Dimitrov K.M."/>
            <person name="Suarez D.L."/>
            <person name="Swayne D.E."/>
        </authorList>
    </citation>
    <scope>NUCLEOTIDE SEQUENCE [LARGE SCALE GENOMIC DNA]</scope>
    <source>
        <strain evidence="16 17">CECT 7680</strain>
    </source>
</reference>
<keyword evidence="17" id="KW-1185">Reference proteome</keyword>
<dbReference type="InterPro" id="IPR012947">
    <property type="entry name" value="tRNA_SAD"/>
</dbReference>
<organism evidence="16 17">
    <name type="scientific">Pseudoruegeria aquimaris</name>
    <dbReference type="NCBI Taxonomy" id="393663"/>
    <lineage>
        <taxon>Bacteria</taxon>
        <taxon>Pseudomonadati</taxon>
        <taxon>Pseudomonadota</taxon>
        <taxon>Alphaproteobacteria</taxon>
        <taxon>Rhodobacterales</taxon>
        <taxon>Roseobacteraceae</taxon>
        <taxon>Pseudoruegeria</taxon>
    </lineage>
</organism>
<dbReference type="NCBIfam" id="TIGR00418">
    <property type="entry name" value="thrS"/>
    <property type="match status" value="1"/>
</dbReference>
<dbReference type="RefSeq" id="WP_085867794.1">
    <property type="nucleotide sequence ID" value="NZ_FWFQ01000006.1"/>
</dbReference>
<dbReference type="CDD" id="cd01667">
    <property type="entry name" value="TGS_ThrRS"/>
    <property type="match status" value="1"/>
</dbReference>
<dbReference type="FunFam" id="3.10.20.30:FF:000005">
    <property type="entry name" value="Threonine--tRNA ligase"/>
    <property type="match status" value="1"/>
</dbReference>
<evidence type="ECO:0000256" key="10">
    <source>
        <dbReference type="ARBA" id="ARBA00022917"/>
    </source>
</evidence>
<dbReference type="InterPro" id="IPR004095">
    <property type="entry name" value="TGS"/>
</dbReference>
<dbReference type="PROSITE" id="PS50862">
    <property type="entry name" value="AA_TRNA_LIGASE_II"/>
    <property type="match status" value="1"/>
</dbReference>
<dbReference type="PANTHER" id="PTHR11451:SF44">
    <property type="entry name" value="THREONINE--TRNA LIGASE, CHLOROPLASTIC_MITOCHONDRIAL 2"/>
    <property type="match status" value="1"/>
</dbReference>
<evidence type="ECO:0000256" key="4">
    <source>
        <dbReference type="ARBA" id="ARBA00022598"/>
    </source>
</evidence>
<dbReference type="Pfam" id="PF02824">
    <property type="entry name" value="TGS"/>
    <property type="match status" value="1"/>
</dbReference>
<dbReference type="HAMAP" id="MF_00184">
    <property type="entry name" value="Thr_tRNA_synth"/>
    <property type="match status" value="1"/>
</dbReference>
<dbReference type="FunFam" id="3.30.54.20:FF:000002">
    <property type="entry name" value="Threonine--tRNA ligase"/>
    <property type="match status" value="1"/>
</dbReference>
<dbReference type="InterPro" id="IPR036621">
    <property type="entry name" value="Anticodon-bd_dom_sf"/>
</dbReference>
<dbReference type="CDD" id="cd00860">
    <property type="entry name" value="ThrRS_anticodon"/>
    <property type="match status" value="1"/>
</dbReference>
<dbReference type="Pfam" id="PF00587">
    <property type="entry name" value="tRNA-synt_2b"/>
    <property type="match status" value="1"/>
</dbReference>
<dbReference type="GO" id="GO:0004829">
    <property type="term" value="F:threonine-tRNA ligase activity"/>
    <property type="evidence" value="ECO:0007669"/>
    <property type="project" value="UniProtKB-UniRule"/>
</dbReference>
<evidence type="ECO:0000313" key="17">
    <source>
        <dbReference type="Proteomes" id="UP000193409"/>
    </source>
</evidence>
<feature type="domain" description="Aminoacyl-transfer RNA synthetases class-II family profile" evidence="14">
    <location>
        <begin position="247"/>
        <end position="544"/>
    </location>
</feature>
<keyword evidence="9 13" id="KW-0694">RNA-binding</keyword>
<comment type="similarity">
    <text evidence="1 13">Belongs to the class-II aminoacyl-tRNA synthetase family.</text>
</comment>
<evidence type="ECO:0000313" key="16">
    <source>
        <dbReference type="EMBL" id="SLN27612.1"/>
    </source>
</evidence>
<keyword evidence="4 13" id="KW-0436">Ligase</keyword>
<evidence type="ECO:0000259" key="15">
    <source>
        <dbReference type="PROSITE" id="PS51880"/>
    </source>
</evidence>
<dbReference type="InterPro" id="IPR004154">
    <property type="entry name" value="Anticodon-bd"/>
</dbReference>
<evidence type="ECO:0000256" key="3">
    <source>
        <dbReference type="ARBA" id="ARBA00022555"/>
    </source>
</evidence>
<keyword evidence="2 13" id="KW-0963">Cytoplasm</keyword>
<evidence type="ECO:0000256" key="11">
    <source>
        <dbReference type="ARBA" id="ARBA00023146"/>
    </source>
</evidence>